<protein>
    <submittedName>
        <fullName evidence="3">Arsenate reductase</fullName>
    </submittedName>
</protein>
<dbReference type="InterPro" id="IPR006660">
    <property type="entry name" value="Arsenate_reductase-like"/>
</dbReference>
<dbReference type="RefSeq" id="WP_068823320.1">
    <property type="nucleotide sequence ID" value="NZ_LWHJ01000030.1"/>
</dbReference>
<dbReference type="InterPro" id="IPR006504">
    <property type="entry name" value="Tscrpt_reg_Spx/MgsR"/>
</dbReference>
<comment type="similarity">
    <text evidence="1 2">Belongs to the ArsC family.</text>
</comment>
<dbReference type="STRING" id="1826909.A5893_14105"/>
<dbReference type="PANTHER" id="PTHR30041">
    <property type="entry name" value="ARSENATE REDUCTASE"/>
    <property type="match status" value="1"/>
</dbReference>
<sequence>MKTKIYGIPNCGSVKKARTFFEDNHIDYDFHDYKKLGVSQESLEKWCNEFGWENVLNRKGLTWRGLDETVKIEIKDAISAIKLMKDNTSAIKRPVLESDKGNSVGFDEKQYEKLYL</sequence>
<dbReference type="Proteomes" id="UP000078459">
    <property type="component" value="Unassembled WGS sequence"/>
</dbReference>
<dbReference type="Pfam" id="PF03960">
    <property type="entry name" value="ArsC"/>
    <property type="match status" value="1"/>
</dbReference>
<dbReference type="AlphaFoldDB" id="A0A179DC43"/>
<organism evidence="3 4">
    <name type="scientific">Pedobacter psychrophilus</name>
    <dbReference type="NCBI Taxonomy" id="1826909"/>
    <lineage>
        <taxon>Bacteria</taxon>
        <taxon>Pseudomonadati</taxon>
        <taxon>Bacteroidota</taxon>
        <taxon>Sphingobacteriia</taxon>
        <taxon>Sphingobacteriales</taxon>
        <taxon>Sphingobacteriaceae</taxon>
        <taxon>Pedobacter</taxon>
    </lineage>
</organism>
<accession>A0A179DC43</accession>
<dbReference type="NCBIfam" id="TIGR01617">
    <property type="entry name" value="arsC_related"/>
    <property type="match status" value="1"/>
</dbReference>
<dbReference type="Gene3D" id="3.40.30.10">
    <property type="entry name" value="Glutaredoxin"/>
    <property type="match status" value="1"/>
</dbReference>
<proteinExistence type="inferred from homology"/>
<dbReference type="EMBL" id="LWHJ01000030">
    <property type="protein sequence ID" value="OAQ38548.1"/>
    <property type="molecule type" value="Genomic_DNA"/>
</dbReference>
<evidence type="ECO:0000256" key="2">
    <source>
        <dbReference type="PROSITE-ProRule" id="PRU01282"/>
    </source>
</evidence>
<evidence type="ECO:0000256" key="1">
    <source>
        <dbReference type="ARBA" id="ARBA00007198"/>
    </source>
</evidence>
<evidence type="ECO:0000313" key="4">
    <source>
        <dbReference type="Proteomes" id="UP000078459"/>
    </source>
</evidence>
<dbReference type="OrthoDB" id="9794155at2"/>
<dbReference type="PANTHER" id="PTHR30041:SF8">
    <property type="entry name" value="PROTEIN YFFB"/>
    <property type="match status" value="1"/>
</dbReference>
<evidence type="ECO:0000313" key="3">
    <source>
        <dbReference type="EMBL" id="OAQ38548.1"/>
    </source>
</evidence>
<comment type="caution">
    <text evidence="3">The sequence shown here is derived from an EMBL/GenBank/DDBJ whole genome shotgun (WGS) entry which is preliminary data.</text>
</comment>
<reference evidence="3 4" key="2">
    <citation type="submission" date="2016-06" db="EMBL/GenBank/DDBJ databases">
        <title>Pedobacter psychrophilus sp. nov., isolated from Antarctic fragmentary rock.</title>
        <authorList>
            <person name="Svec P."/>
        </authorList>
    </citation>
    <scope>NUCLEOTIDE SEQUENCE [LARGE SCALE GENOMIC DNA]</scope>
    <source>
        <strain evidence="3 4">CCM 8644</strain>
    </source>
</reference>
<dbReference type="InterPro" id="IPR036249">
    <property type="entry name" value="Thioredoxin-like_sf"/>
</dbReference>
<keyword evidence="4" id="KW-1185">Reference proteome</keyword>
<dbReference type="SUPFAM" id="SSF52833">
    <property type="entry name" value="Thioredoxin-like"/>
    <property type="match status" value="1"/>
</dbReference>
<reference evidence="3 4" key="1">
    <citation type="submission" date="2016-04" db="EMBL/GenBank/DDBJ databases">
        <authorList>
            <person name="Evans L.H."/>
            <person name="Alamgir A."/>
            <person name="Owens N."/>
            <person name="Weber N.D."/>
            <person name="Virtaneva K."/>
            <person name="Barbian K."/>
            <person name="Babar A."/>
            <person name="Rosenke K."/>
        </authorList>
    </citation>
    <scope>NUCLEOTIDE SEQUENCE [LARGE SCALE GENOMIC DNA]</scope>
    <source>
        <strain evidence="3 4">CCM 8644</strain>
    </source>
</reference>
<name>A0A179DC43_9SPHI</name>
<dbReference type="PROSITE" id="PS51353">
    <property type="entry name" value="ARSC"/>
    <property type="match status" value="1"/>
</dbReference>
<gene>
    <name evidence="3" type="ORF">A5893_14105</name>
</gene>